<evidence type="ECO:0000313" key="1">
    <source>
        <dbReference type="EMBL" id="KRY36384.1"/>
    </source>
</evidence>
<sequence length="83" mass="9633">MKKVKISVLSKLFSDTTLPEIPYCLCITVHVMAQKFCASFLFYTCAEIDRFLIRFVLIDKFDSKLIKLCNKLSLHESAEILRI</sequence>
<proteinExistence type="predicted"/>
<protein>
    <submittedName>
        <fullName evidence="1">Uncharacterized protein</fullName>
    </submittedName>
</protein>
<reference evidence="1 2" key="1">
    <citation type="submission" date="2015-01" db="EMBL/GenBank/DDBJ databases">
        <title>Evolution of Trichinella species and genotypes.</title>
        <authorList>
            <person name="Korhonen P.K."/>
            <person name="Edoardo P."/>
            <person name="Giuseppe L.R."/>
            <person name="Gasser R.B."/>
        </authorList>
    </citation>
    <scope>NUCLEOTIDE SEQUENCE [LARGE SCALE GENOMIC DNA]</scope>
    <source>
        <strain evidence="1">ISS3</strain>
    </source>
</reference>
<comment type="caution">
    <text evidence="1">The sequence shown here is derived from an EMBL/GenBank/DDBJ whole genome shotgun (WGS) entry which is preliminary data.</text>
</comment>
<name>A0A0V1BHH3_TRISP</name>
<dbReference type="EMBL" id="JYDH01000043">
    <property type="protein sequence ID" value="KRY36384.1"/>
    <property type="molecule type" value="Genomic_DNA"/>
</dbReference>
<dbReference type="AlphaFoldDB" id="A0A0V1BHH3"/>
<dbReference type="InParanoid" id="A0A0V1BHH3"/>
<accession>A0A0V1BHH3</accession>
<evidence type="ECO:0000313" key="2">
    <source>
        <dbReference type="Proteomes" id="UP000054776"/>
    </source>
</evidence>
<dbReference type="Proteomes" id="UP000054776">
    <property type="component" value="Unassembled WGS sequence"/>
</dbReference>
<organism evidence="1 2">
    <name type="scientific">Trichinella spiralis</name>
    <name type="common">Trichina worm</name>
    <dbReference type="NCBI Taxonomy" id="6334"/>
    <lineage>
        <taxon>Eukaryota</taxon>
        <taxon>Metazoa</taxon>
        <taxon>Ecdysozoa</taxon>
        <taxon>Nematoda</taxon>
        <taxon>Enoplea</taxon>
        <taxon>Dorylaimia</taxon>
        <taxon>Trichinellida</taxon>
        <taxon>Trichinellidae</taxon>
        <taxon>Trichinella</taxon>
    </lineage>
</organism>
<keyword evidence="2" id="KW-1185">Reference proteome</keyword>
<gene>
    <name evidence="1" type="ORF">T01_8492</name>
</gene>